<dbReference type="InterPro" id="IPR036397">
    <property type="entry name" value="RNaseH_sf"/>
</dbReference>
<feature type="domain" description="Integrase catalytic" evidence="1">
    <location>
        <begin position="5"/>
        <end position="46"/>
    </location>
</feature>
<evidence type="ECO:0000313" key="2">
    <source>
        <dbReference type="EMBL" id="BDE05407.1"/>
    </source>
</evidence>
<dbReference type="GO" id="GO:0015074">
    <property type="term" value="P:DNA integration"/>
    <property type="evidence" value="ECO:0007669"/>
    <property type="project" value="InterPro"/>
</dbReference>
<dbReference type="EMBL" id="AP025523">
    <property type="protein sequence ID" value="BDE05407.1"/>
    <property type="molecule type" value="Genomic_DNA"/>
</dbReference>
<dbReference type="RefSeq" id="WP_317996448.1">
    <property type="nucleotide sequence ID" value="NZ_AP025523.1"/>
</dbReference>
<evidence type="ECO:0000313" key="3">
    <source>
        <dbReference type="Proteomes" id="UP001317532"/>
    </source>
</evidence>
<protein>
    <recommendedName>
        <fullName evidence="1">Integrase catalytic domain-containing protein</fullName>
    </recommendedName>
</protein>
<accession>A0AAN1XW69</accession>
<dbReference type="AlphaFoldDB" id="A0AAN1XW69"/>
<keyword evidence="3" id="KW-1185">Reference proteome</keyword>
<dbReference type="GO" id="GO:0003676">
    <property type="term" value="F:nucleic acid binding"/>
    <property type="evidence" value="ECO:0007669"/>
    <property type="project" value="InterPro"/>
</dbReference>
<dbReference type="InterPro" id="IPR001584">
    <property type="entry name" value="Integrase_cat-core"/>
</dbReference>
<gene>
    <name evidence="2" type="ORF">WPS_06830</name>
</gene>
<dbReference type="Proteomes" id="UP001317532">
    <property type="component" value="Chromosome"/>
</dbReference>
<name>A0AAN1XW69_UNVUL</name>
<sequence>MTIDRPNQVSAADITYIPMERGFLYLFAVLDWATRRILAWKLSNTLRQTSASRRFARP</sequence>
<reference evidence="2 3" key="1">
    <citation type="journal article" date="2022" name="ISME Commun">
        <title>Vulcanimicrobium alpinus gen. nov. sp. nov., the first cultivated representative of the candidate phylum 'Eremiobacterota', is a metabolically versatile aerobic anoxygenic phototroph.</title>
        <authorList>
            <person name="Yabe S."/>
            <person name="Muto K."/>
            <person name="Abe K."/>
            <person name="Yokota A."/>
            <person name="Staudigel H."/>
            <person name="Tebo B.M."/>
        </authorList>
    </citation>
    <scope>NUCLEOTIDE SEQUENCE [LARGE SCALE GENOMIC DNA]</scope>
    <source>
        <strain evidence="2 3">WC8-2</strain>
    </source>
</reference>
<dbReference type="SUPFAM" id="SSF53098">
    <property type="entry name" value="Ribonuclease H-like"/>
    <property type="match status" value="1"/>
</dbReference>
<proteinExistence type="predicted"/>
<evidence type="ECO:0000259" key="1">
    <source>
        <dbReference type="Pfam" id="PF00665"/>
    </source>
</evidence>
<dbReference type="InterPro" id="IPR012337">
    <property type="entry name" value="RNaseH-like_sf"/>
</dbReference>
<dbReference type="Pfam" id="PF00665">
    <property type="entry name" value="rve"/>
    <property type="match status" value="1"/>
</dbReference>
<dbReference type="Gene3D" id="3.30.420.10">
    <property type="entry name" value="Ribonuclease H-like superfamily/Ribonuclease H"/>
    <property type="match status" value="1"/>
</dbReference>
<dbReference type="KEGG" id="vab:WPS_06830"/>
<organism evidence="2 3">
    <name type="scientific">Vulcanimicrobium alpinum</name>
    <dbReference type="NCBI Taxonomy" id="3016050"/>
    <lineage>
        <taxon>Bacteria</taxon>
        <taxon>Bacillati</taxon>
        <taxon>Vulcanimicrobiota</taxon>
        <taxon>Vulcanimicrobiia</taxon>
        <taxon>Vulcanimicrobiales</taxon>
        <taxon>Vulcanimicrobiaceae</taxon>
        <taxon>Vulcanimicrobium</taxon>
    </lineage>
</organism>